<name>A0AAW0G157_9APHY</name>
<dbReference type="AlphaFoldDB" id="A0AAW0G157"/>
<reference evidence="1 2" key="1">
    <citation type="submission" date="2022-09" db="EMBL/GenBank/DDBJ databases">
        <authorList>
            <person name="Palmer J.M."/>
        </authorList>
    </citation>
    <scope>NUCLEOTIDE SEQUENCE [LARGE SCALE GENOMIC DNA]</scope>
    <source>
        <strain evidence="1 2">DSM 7382</strain>
    </source>
</reference>
<sequence length="96" mass="10862">MVTEVPMQGTLISMAVWYRGDADVFSLLFGDYDGTDQDSHKELPYCRVRITEGPFINTTFVTYRSMPSSPVSLQLLQELGCVSFQELMDKRIATSE</sequence>
<dbReference type="EMBL" id="JASBNA010000020">
    <property type="protein sequence ID" value="KAK7685424.1"/>
    <property type="molecule type" value="Genomic_DNA"/>
</dbReference>
<evidence type="ECO:0000313" key="2">
    <source>
        <dbReference type="Proteomes" id="UP001385951"/>
    </source>
</evidence>
<dbReference type="Proteomes" id="UP001385951">
    <property type="component" value="Unassembled WGS sequence"/>
</dbReference>
<evidence type="ECO:0000313" key="1">
    <source>
        <dbReference type="EMBL" id="KAK7685424.1"/>
    </source>
</evidence>
<protein>
    <submittedName>
        <fullName evidence="1">Uncharacterized protein</fullName>
    </submittedName>
</protein>
<gene>
    <name evidence="1" type="ORF">QCA50_011287</name>
</gene>
<comment type="caution">
    <text evidence="1">The sequence shown here is derived from an EMBL/GenBank/DDBJ whole genome shotgun (WGS) entry which is preliminary data.</text>
</comment>
<organism evidence="1 2">
    <name type="scientific">Cerrena zonata</name>
    <dbReference type="NCBI Taxonomy" id="2478898"/>
    <lineage>
        <taxon>Eukaryota</taxon>
        <taxon>Fungi</taxon>
        <taxon>Dikarya</taxon>
        <taxon>Basidiomycota</taxon>
        <taxon>Agaricomycotina</taxon>
        <taxon>Agaricomycetes</taxon>
        <taxon>Polyporales</taxon>
        <taxon>Cerrenaceae</taxon>
        <taxon>Cerrena</taxon>
    </lineage>
</organism>
<proteinExistence type="predicted"/>
<keyword evidence="2" id="KW-1185">Reference proteome</keyword>
<accession>A0AAW0G157</accession>